<keyword evidence="2" id="KW-0812">Transmembrane</keyword>
<feature type="transmembrane region" description="Helical" evidence="2">
    <location>
        <begin position="13"/>
        <end position="35"/>
    </location>
</feature>
<feature type="transmembrane region" description="Helical" evidence="2">
    <location>
        <begin position="114"/>
        <end position="136"/>
    </location>
</feature>
<sequence length="485" mass="52711">MSKIRQKVSTVKLFGYALGEGAVSITMNGIGNFAMLFYTQILGLSAGYAGTALSVTLVWDAITDPLMGHLTDNTRSRFGRRLPYVFFGGFALAVSFLLLWVIPQHAGTAQAAFWAVLLINLLVRTAVTVFVIPYTALGFEIAPEYNDRSRLQGIRIFVNQASNFIFGACAWVLFFGDKTGEDGARIDGTLVESNYVVMGVVLAIFALMLILGSIYATRDRAVDNRNEELPGNNLKAFVRDFVETISDRLALIVILFFTFANLGMMLVSQVQMFTYVFYMEFTALQKTIVHGGGMIATALAALWVTRLIKRFDKKALAYIGIAVSIFGGLVSYVLFSGGLVARDAVWMLGETEIPIAVILFGLGQALWWGGTGIVVPTSVSMIADVSAANYAKSGQLKDGSYSAIFGFVLKLGSAVGLLITGWLVDWAGIISQAESQTLEAINRIASATFLSGPAVMIIAFVIVAKYPLNRAVMEKIDSQNREKDQ</sequence>
<feature type="transmembrane region" description="Helical" evidence="2">
    <location>
        <begin position="156"/>
        <end position="175"/>
    </location>
</feature>
<keyword evidence="2" id="KW-1133">Transmembrane helix</keyword>
<feature type="transmembrane region" description="Helical" evidence="2">
    <location>
        <begin position="195"/>
        <end position="216"/>
    </location>
</feature>
<keyword evidence="2" id="KW-0472">Membrane</keyword>
<evidence type="ECO:0000256" key="1">
    <source>
        <dbReference type="ARBA" id="ARBA00009617"/>
    </source>
</evidence>
<feature type="transmembrane region" description="Helical" evidence="2">
    <location>
        <begin position="288"/>
        <end position="308"/>
    </location>
</feature>
<feature type="transmembrane region" description="Helical" evidence="2">
    <location>
        <begin position="444"/>
        <end position="464"/>
    </location>
</feature>
<evidence type="ECO:0000313" key="3">
    <source>
        <dbReference type="EMBL" id="MBK1876031.1"/>
    </source>
</evidence>
<protein>
    <submittedName>
        <fullName evidence="3">MFS transporter</fullName>
    </submittedName>
</protein>
<reference evidence="3" key="1">
    <citation type="submission" date="2021-01" db="EMBL/GenBank/DDBJ databases">
        <title>Modified the classification status of verrucomicrobia.</title>
        <authorList>
            <person name="Feng X."/>
        </authorList>
    </citation>
    <scope>NUCLEOTIDE SEQUENCE</scope>
    <source>
        <strain evidence="3">KCTC 13126</strain>
    </source>
</reference>
<name>A0A934RWF7_9BACT</name>
<gene>
    <name evidence="3" type="ORF">JIN87_04070</name>
</gene>
<dbReference type="Gene3D" id="1.20.1250.20">
    <property type="entry name" value="MFS general substrate transporter like domains"/>
    <property type="match status" value="1"/>
</dbReference>
<feature type="transmembrane region" description="Helical" evidence="2">
    <location>
        <begin position="403"/>
        <end position="424"/>
    </location>
</feature>
<proteinExistence type="inferred from homology"/>
<dbReference type="GO" id="GO:0005886">
    <property type="term" value="C:plasma membrane"/>
    <property type="evidence" value="ECO:0007669"/>
    <property type="project" value="TreeGrafter"/>
</dbReference>
<feature type="transmembrane region" description="Helical" evidence="2">
    <location>
        <begin position="82"/>
        <end position="102"/>
    </location>
</feature>
<dbReference type="InterPro" id="IPR036259">
    <property type="entry name" value="MFS_trans_sf"/>
</dbReference>
<feature type="transmembrane region" description="Helical" evidence="2">
    <location>
        <begin position="41"/>
        <end position="62"/>
    </location>
</feature>
<evidence type="ECO:0000313" key="4">
    <source>
        <dbReference type="Proteomes" id="UP000617628"/>
    </source>
</evidence>
<accession>A0A934RWF7</accession>
<dbReference type="EMBL" id="JAENIL010000005">
    <property type="protein sequence ID" value="MBK1876031.1"/>
    <property type="molecule type" value="Genomic_DNA"/>
</dbReference>
<dbReference type="PANTHER" id="PTHR11328">
    <property type="entry name" value="MAJOR FACILITATOR SUPERFAMILY DOMAIN-CONTAINING PROTEIN"/>
    <property type="match status" value="1"/>
</dbReference>
<feature type="transmembrane region" description="Helical" evidence="2">
    <location>
        <begin position="355"/>
        <end position="382"/>
    </location>
</feature>
<organism evidence="3 4">
    <name type="scientific">Pelagicoccus mobilis</name>
    <dbReference type="NCBI Taxonomy" id="415221"/>
    <lineage>
        <taxon>Bacteria</taxon>
        <taxon>Pseudomonadati</taxon>
        <taxon>Verrucomicrobiota</taxon>
        <taxon>Opitutia</taxon>
        <taxon>Puniceicoccales</taxon>
        <taxon>Pelagicoccaceae</taxon>
        <taxon>Pelagicoccus</taxon>
    </lineage>
</organism>
<comment type="similarity">
    <text evidence="1">Belongs to the sodium:galactoside symporter (TC 2.A.2) family.</text>
</comment>
<dbReference type="AlphaFoldDB" id="A0A934RWF7"/>
<dbReference type="Proteomes" id="UP000617628">
    <property type="component" value="Unassembled WGS sequence"/>
</dbReference>
<evidence type="ECO:0000256" key="2">
    <source>
        <dbReference type="SAM" id="Phobius"/>
    </source>
</evidence>
<dbReference type="InterPro" id="IPR039672">
    <property type="entry name" value="MFS_2"/>
</dbReference>
<comment type="caution">
    <text evidence="3">The sequence shown here is derived from an EMBL/GenBank/DDBJ whole genome shotgun (WGS) entry which is preliminary data.</text>
</comment>
<feature type="transmembrane region" description="Helical" evidence="2">
    <location>
        <begin position="249"/>
        <end position="268"/>
    </location>
</feature>
<keyword evidence="4" id="KW-1185">Reference proteome</keyword>
<dbReference type="SUPFAM" id="SSF103473">
    <property type="entry name" value="MFS general substrate transporter"/>
    <property type="match status" value="1"/>
</dbReference>
<feature type="transmembrane region" description="Helical" evidence="2">
    <location>
        <begin position="315"/>
        <end position="335"/>
    </location>
</feature>
<dbReference type="PANTHER" id="PTHR11328:SF24">
    <property type="entry name" value="MAJOR FACILITATOR SUPERFAMILY (MFS) PROFILE DOMAIN-CONTAINING PROTEIN"/>
    <property type="match status" value="1"/>
</dbReference>
<dbReference type="Pfam" id="PF13347">
    <property type="entry name" value="MFS_2"/>
    <property type="match status" value="1"/>
</dbReference>
<dbReference type="GO" id="GO:0008643">
    <property type="term" value="P:carbohydrate transport"/>
    <property type="evidence" value="ECO:0007669"/>
    <property type="project" value="InterPro"/>
</dbReference>
<dbReference type="GO" id="GO:0015293">
    <property type="term" value="F:symporter activity"/>
    <property type="evidence" value="ECO:0007669"/>
    <property type="project" value="InterPro"/>
</dbReference>